<evidence type="ECO:0000313" key="1">
    <source>
        <dbReference type="EMBL" id="KAL3802593.1"/>
    </source>
</evidence>
<reference evidence="1 2" key="1">
    <citation type="submission" date="2024-10" db="EMBL/GenBank/DDBJ databases">
        <title>Updated reference genomes for cyclostephanoid diatoms.</title>
        <authorList>
            <person name="Roberts W.R."/>
            <person name="Alverson A.J."/>
        </authorList>
    </citation>
    <scope>NUCLEOTIDE SEQUENCE [LARGE SCALE GENOMIC DNA]</scope>
    <source>
        <strain evidence="1 2">AJA276-08</strain>
    </source>
</reference>
<dbReference type="AlphaFoldDB" id="A0ABD3QQA0"/>
<dbReference type="Proteomes" id="UP001530315">
    <property type="component" value="Unassembled WGS sequence"/>
</dbReference>
<accession>A0ABD3QQA0</accession>
<protein>
    <recommendedName>
        <fullName evidence="3">DDE Tnp4 domain-containing protein</fullName>
    </recommendedName>
</protein>
<gene>
    <name evidence="1" type="ORF">ACHAW5_011348</name>
</gene>
<name>A0ABD3QQA0_9STRA</name>
<keyword evidence="2" id="KW-1185">Reference proteome</keyword>
<dbReference type="EMBL" id="JALLAZ020000142">
    <property type="protein sequence ID" value="KAL3802593.1"/>
    <property type="molecule type" value="Genomic_DNA"/>
</dbReference>
<proteinExistence type="predicted"/>
<evidence type="ECO:0000313" key="2">
    <source>
        <dbReference type="Proteomes" id="UP001530315"/>
    </source>
</evidence>
<evidence type="ECO:0008006" key="3">
    <source>
        <dbReference type="Google" id="ProtNLM"/>
    </source>
</evidence>
<sequence>MSDDSCSFVVQVAACTASYLLQQRGKLQKKSRTGRVAIRRARCSTLLCAQNLLVLDTWCRLFSLCVSHVVRILLAIAFKVNLAMRINVARLTAQHYVSKGGQKGCIYKSPPIRNGCILSTSVHLACALRVFAGGSVYDLMSNNGISHTDVMDSVWHVVHAVNNLPEFKVEYPSSVDEQRRIAADFERVSGVGLDNCAGAIDGVLIWTQKLSLREAKRVDGLVLFGDAAYLNSAFIATPYSNVSANPNKKSENNYNFYHSQLRIPVEMENLKDHDAQQIYGDRMHWACFRAHLVLGCIIFVWTRREDDYQ</sequence>
<organism evidence="1 2">
    <name type="scientific">Stephanodiscus triporus</name>
    <dbReference type="NCBI Taxonomy" id="2934178"/>
    <lineage>
        <taxon>Eukaryota</taxon>
        <taxon>Sar</taxon>
        <taxon>Stramenopiles</taxon>
        <taxon>Ochrophyta</taxon>
        <taxon>Bacillariophyta</taxon>
        <taxon>Coscinodiscophyceae</taxon>
        <taxon>Thalassiosirophycidae</taxon>
        <taxon>Stephanodiscales</taxon>
        <taxon>Stephanodiscaceae</taxon>
        <taxon>Stephanodiscus</taxon>
    </lineage>
</organism>
<comment type="caution">
    <text evidence="1">The sequence shown here is derived from an EMBL/GenBank/DDBJ whole genome shotgun (WGS) entry which is preliminary data.</text>
</comment>